<evidence type="ECO:0000256" key="2">
    <source>
        <dbReference type="ARBA" id="ARBA00008779"/>
    </source>
</evidence>
<comment type="cofactor">
    <cofactor evidence="1">
        <name>Ca(2+)</name>
        <dbReference type="ChEBI" id="CHEBI:29108"/>
    </cofactor>
</comment>
<evidence type="ECO:0000256" key="6">
    <source>
        <dbReference type="ARBA" id="ARBA00022837"/>
    </source>
</evidence>
<feature type="chain" id="PRO_5016400650" evidence="7">
    <location>
        <begin position="27"/>
        <end position="474"/>
    </location>
</feature>
<evidence type="ECO:0000256" key="5">
    <source>
        <dbReference type="ARBA" id="ARBA00022801"/>
    </source>
</evidence>
<dbReference type="Pfam" id="PF00884">
    <property type="entry name" value="Sulfatase"/>
    <property type="match status" value="1"/>
</dbReference>
<dbReference type="GO" id="GO:0004423">
    <property type="term" value="F:iduronate-2-sulfatase activity"/>
    <property type="evidence" value="ECO:0007669"/>
    <property type="project" value="InterPro"/>
</dbReference>
<dbReference type="InterPro" id="IPR035874">
    <property type="entry name" value="IDS"/>
</dbReference>
<dbReference type="EMBL" id="QGDO01000008">
    <property type="protein sequence ID" value="PWJ37978.1"/>
    <property type="molecule type" value="Genomic_DNA"/>
</dbReference>
<gene>
    <name evidence="9" type="ORF">BC781_108113</name>
</gene>
<evidence type="ECO:0000259" key="8">
    <source>
        <dbReference type="Pfam" id="PF00884"/>
    </source>
</evidence>
<dbReference type="RefSeq" id="WP_109622179.1">
    <property type="nucleotide sequence ID" value="NZ_QGDO01000008.1"/>
</dbReference>
<proteinExistence type="inferred from homology"/>
<dbReference type="AlphaFoldDB" id="A0A315Z4M8"/>
<evidence type="ECO:0000313" key="10">
    <source>
        <dbReference type="Proteomes" id="UP000245535"/>
    </source>
</evidence>
<evidence type="ECO:0000256" key="7">
    <source>
        <dbReference type="SAM" id="SignalP"/>
    </source>
</evidence>
<organism evidence="9 10">
    <name type="scientific">Sediminitomix flava</name>
    <dbReference type="NCBI Taxonomy" id="379075"/>
    <lineage>
        <taxon>Bacteria</taxon>
        <taxon>Pseudomonadati</taxon>
        <taxon>Bacteroidota</taxon>
        <taxon>Cytophagia</taxon>
        <taxon>Cytophagales</taxon>
        <taxon>Flammeovirgaceae</taxon>
        <taxon>Sediminitomix</taxon>
    </lineage>
</organism>
<accession>A0A315Z4M8</accession>
<keyword evidence="5" id="KW-0378">Hydrolase</keyword>
<dbReference type="InterPro" id="IPR024607">
    <property type="entry name" value="Sulfatase_CS"/>
</dbReference>
<reference evidence="9 10" key="1">
    <citation type="submission" date="2018-03" db="EMBL/GenBank/DDBJ databases">
        <title>Genomic Encyclopedia of Archaeal and Bacterial Type Strains, Phase II (KMG-II): from individual species to whole genera.</title>
        <authorList>
            <person name="Goeker M."/>
        </authorList>
    </citation>
    <scope>NUCLEOTIDE SEQUENCE [LARGE SCALE GENOMIC DNA]</scope>
    <source>
        <strain evidence="9 10">DSM 28229</strain>
    </source>
</reference>
<feature type="domain" description="Sulfatase N-terminal" evidence="8">
    <location>
        <begin position="33"/>
        <end position="372"/>
    </location>
</feature>
<dbReference type="PROSITE" id="PS00149">
    <property type="entry name" value="SULFATASE_2"/>
    <property type="match status" value="1"/>
</dbReference>
<dbReference type="PANTHER" id="PTHR45953:SF1">
    <property type="entry name" value="IDURONATE 2-SULFATASE"/>
    <property type="match status" value="1"/>
</dbReference>
<keyword evidence="10" id="KW-1185">Reference proteome</keyword>
<evidence type="ECO:0000256" key="3">
    <source>
        <dbReference type="ARBA" id="ARBA00022723"/>
    </source>
</evidence>
<dbReference type="CDD" id="cd16030">
    <property type="entry name" value="iduronate-2-sulfatase"/>
    <property type="match status" value="1"/>
</dbReference>
<dbReference type="GO" id="GO:0005737">
    <property type="term" value="C:cytoplasm"/>
    <property type="evidence" value="ECO:0007669"/>
    <property type="project" value="TreeGrafter"/>
</dbReference>
<feature type="signal peptide" evidence="7">
    <location>
        <begin position="1"/>
        <end position="26"/>
    </location>
</feature>
<dbReference type="Proteomes" id="UP000245535">
    <property type="component" value="Unassembled WGS sequence"/>
</dbReference>
<comment type="caution">
    <text evidence="9">The sequence shown here is derived from an EMBL/GenBank/DDBJ whole genome shotgun (WGS) entry which is preliminary data.</text>
</comment>
<keyword evidence="3" id="KW-0479">Metal-binding</keyword>
<dbReference type="GO" id="GO:0046872">
    <property type="term" value="F:metal ion binding"/>
    <property type="evidence" value="ECO:0007669"/>
    <property type="project" value="UniProtKB-KW"/>
</dbReference>
<evidence type="ECO:0000256" key="4">
    <source>
        <dbReference type="ARBA" id="ARBA00022729"/>
    </source>
</evidence>
<evidence type="ECO:0000313" key="9">
    <source>
        <dbReference type="EMBL" id="PWJ37978.1"/>
    </source>
</evidence>
<dbReference type="SUPFAM" id="SSF53649">
    <property type="entry name" value="Alkaline phosphatase-like"/>
    <property type="match status" value="1"/>
</dbReference>
<evidence type="ECO:0000256" key="1">
    <source>
        <dbReference type="ARBA" id="ARBA00001913"/>
    </source>
</evidence>
<comment type="similarity">
    <text evidence="2">Belongs to the sulfatase family.</text>
</comment>
<keyword evidence="6" id="KW-0106">Calcium</keyword>
<protein>
    <submittedName>
        <fullName evidence="9">Arylsulfatase A-like enzyme</fullName>
    </submittedName>
</protein>
<sequence length="474" mass="53842">MNKKYKHQFLIILLVLSGMIPFQALAEENPKPKNVLLIIADDFNHWLKELGYYPQSYTPNLDKLARKGVLFSDAHASSPVCNPSRNALMSGLRPATTGIVSNATGYIREKKNLENTVTLNQYFTQNGYYSYAVGKIYHPGAMGISKTDPENWSELNTNQSGSHGGKFYKWRSLGSKAFSWSAGDFPLEESSDTQNAQSVASFIQNYDKDQPFFIAPGLFRPHLPWNAHKSFFDLFDADTLKTPIGYLANDAEDIPIKYNGTNHYDEVIKADKYKEALHAYLANLAYADYNVGLMLDALENSTAKENTIVVFFGDHGWHLGEKDRFSKHAVFDLAHRTSLIIYDPSAEGNGKICKKVVSLQDIYPTLVELCGIEEKKDIEGRSITNLLQNPEDQSWNHPIMSTYRDTHTIKTNEWRLIENAEKSQLYHTAIDPYEFHNVYKPENMGIANQLRTQMDSILQIGQKILEMKKEQNSK</sequence>
<keyword evidence="4 7" id="KW-0732">Signal</keyword>
<dbReference type="OrthoDB" id="9763552at2"/>
<dbReference type="PANTHER" id="PTHR45953">
    <property type="entry name" value="IDURONATE 2-SULFATASE"/>
    <property type="match status" value="1"/>
</dbReference>
<dbReference type="InterPro" id="IPR000917">
    <property type="entry name" value="Sulfatase_N"/>
</dbReference>
<name>A0A315Z4M8_SEDFL</name>
<dbReference type="InterPro" id="IPR017850">
    <property type="entry name" value="Alkaline_phosphatase_core_sf"/>
</dbReference>
<dbReference type="Gene3D" id="3.40.720.10">
    <property type="entry name" value="Alkaline Phosphatase, subunit A"/>
    <property type="match status" value="1"/>
</dbReference>